<evidence type="ECO:0000313" key="3">
    <source>
        <dbReference type="Proteomes" id="UP000054874"/>
    </source>
</evidence>
<dbReference type="PANTHER" id="PTHR36842">
    <property type="entry name" value="PROTEIN TOLB HOMOLOG"/>
    <property type="match status" value="1"/>
</dbReference>
<dbReference type="Proteomes" id="UP000054874">
    <property type="component" value="Unassembled WGS sequence"/>
</dbReference>
<protein>
    <recommendedName>
        <fullName evidence="1">Prolow-density lipoprotein receptor-related protein 1-like beta-propeller domain-containing protein</fullName>
    </recommendedName>
</protein>
<dbReference type="Gene3D" id="2.120.10.30">
    <property type="entry name" value="TolB, C-terminal domain"/>
    <property type="match status" value="1"/>
</dbReference>
<organism evidence="2 3">
    <name type="scientific">Acetivibrio ethanolgignens</name>
    <dbReference type="NCBI Taxonomy" id="290052"/>
    <lineage>
        <taxon>Bacteria</taxon>
        <taxon>Bacillati</taxon>
        <taxon>Bacillota</taxon>
        <taxon>Clostridia</taxon>
        <taxon>Eubacteriales</taxon>
        <taxon>Oscillospiraceae</taxon>
        <taxon>Acetivibrio</taxon>
    </lineage>
</organism>
<name>A0A0V8QCR8_9FIRM</name>
<proteinExistence type="predicted"/>
<gene>
    <name evidence="2" type="ORF">ASU35_02655</name>
</gene>
<dbReference type="PANTHER" id="PTHR36842:SF1">
    <property type="entry name" value="PROTEIN TOLB"/>
    <property type="match status" value="1"/>
</dbReference>
<feature type="domain" description="Prolow-density lipoprotein receptor-related protein 1-like beta-propeller" evidence="1">
    <location>
        <begin position="38"/>
        <end position="318"/>
    </location>
</feature>
<dbReference type="RefSeq" id="WP_058353363.1">
    <property type="nucleotide sequence ID" value="NZ_CABMMD010000175.1"/>
</dbReference>
<accession>A0A0V8QCR8</accession>
<keyword evidence="3" id="KW-1185">Reference proteome</keyword>
<dbReference type="Pfam" id="PF16472">
    <property type="entry name" value="DUF5050"/>
    <property type="match status" value="1"/>
</dbReference>
<dbReference type="STRING" id="290052.ASU35_02655"/>
<sequence length="339" mass="38786">MRKWIITVIVFLVIGGGFGTFAYLNTRTVWNSEGSSGNFPGNLNNEGLFCEDGDTIYFSNPKDDGALYSMNQEGKEFKKIHADKVSSINVTGEYIVYVRDNHNRAKNAGNFFSFNNVGIYRIRKKNSGDIKQLYNDPAGVASLYGNYIYYQHYNTETNLEFYKVKLDGSEEEKLSAEPILPGSYEGGYLYYNGVKKDHDIHTLNLSNNQVSDIAFGNYFSILAQGGSIYYLDLAQNYAIGRMDTDGSNPELLVRDRCSFFNLSPDNRYLYYQIDGIDHNRLCQLDLVTMEEKIILEGDFCKLNVTSRYLFFQDFHLEQWYQYTPSTSTLKPFSPPVLVK</sequence>
<dbReference type="AlphaFoldDB" id="A0A0V8QCR8"/>
<dbReference type="OrthoDB" id="27389at2"/>
<reference evidence="2 3" key="1">
    <citation type="submission" date="2015-11" db="EMBL/GenBank/DDBJ databases">
        <title>Butyribacter intestini gen. nov., sp. nov., a butyric acid-producing bacterium of the family Lachnospiraceae isolated from the human faeces.</title>
        <authorList>
            <person name="Zou Y."/>
            <person name="Xue W."/>
            <person name="Luo G."/>
            <person name="Lv M."/>
        </authorList>
    </citation>
    <scope>NUCLEOTIDE SEQUENCE [LARGE SCALE GENOMIC DNA]</scope>
    <source>
        <strain evidence="2 3">ACET-33324</strain>
    </source>
</reference>
<comment type="caution">
    <text evidence="2">The sequence shown here is derived from an EMBL/GenBank/DDBJ whole genome shotgun (WGS) entry which is preliminary data.</text>
</comment>
<dbReference type="InterPro" id="IPR032485">
    <property type="entry name" value="LRP1-like_beta_prop"/>
</dbReference>
<evidence type="ECO:0000259" key="1">
    <source>
        <dbReference type="Pfam" id="PF16472"/>
    </source>
</evidence>
<evidence type="ECO:0000313" key="2">
    <source>
        <dbReference type="EMBL" id="KSV58324.1"/>
    </source>
</evidence>
<dbReference type="SUPFAM" id="SSF82171">
    <property type="entry name" value="DPP6 N-terminal domain-like"/>
    <property type="match status" value="1"/>
</dbReference>
<dbReference type="EMBL" id="LNAM01000175">
    <property type="protein sequence ID" value="KSV58324.1"/>
    <property type="molecule type" value="Genomic_DNA"/>
</dbReference>
<dbReference type="InterPro" id="IPR011042">
    <property type="entry name" value="6-blade_b-propeller_TolB-like"/>
</dbReference>